<reference evidence="1" key="2">
    <citation type="submission" date="2021-12" db="EMBL/GenBank/DDBJ databases">
        <title>Resequencing data analysis of finger millet.</title>
        <authorList>
            <person name="Hatakeyama M."/>
            <person name="Aluri S."/>
            <person name="Balachadran M.T."/>
            <person name="Sivarajan S.R."/>
            <person name="Poveda L."/>
            <person name="Shimizu-Inatsugi R."/>
            <person name="Schlapbach R."/>
            <person name="Sreeman S.M."/>
            <person name="Shimizu K.K."/>
        </authorList>
    </citation>
    <scope>NUCLEOTIDE SEQUENCE</scope>
</reference>
<sequence length="120" mass="12607">MVPLPAVWSLVNPDTIFPDGAGRLPADTRGPHANSPTGCRTGRAGGVRIHSLMSVSVTSPSVPLGFTTAKGRNTDDPAPTVKDAAGLLFLQLSPPFHSFSVRKDETKLVRILHGHYGGLA</sequence>
<keyword evidence="2" id="KW-1185">Reference proteome</keyword>
<name>A0AAV5D0C2_ELECO</name>
<organism evidence="1 2">
    <name type="scientific">Eleusine coracana subsp. coracana</name>
    <dbReference type="NCBI Taxonomy" id="191504"/>
    <lineage>
        <taxon>Eukaryota</taxon>
        <taxon>Viridiplantae</taxon>
        <taxon>Streptophyta</taxon>
        <taxon>Embryophyta</taxon>
        <taxon>Tracheophyta</taxon>
        <taxon>Spermatophyta</taxon>
        <taxon>Magnoliopsida</taxon>
        <taxon>Liliopsida</taxon>
        <taxon>Poales</taxon>
        <taxon>Poaceae</taxon>
        <taxon>PACMAD clade</taxon>
        <taxon>Chloridoideae</taxon>
        <taxon>Cynodonteae</taxon>
        <taxon>Eleusininae</taxon>
        <taxon>Eleusine</taxon>
    </lineage>
</organism>
<comment type="caution">
    <text evidence="1">The sequence shown here is derived from an EMBL/GenBank/DDBJ whole genome shotgun (WGS) entry which is preliminary data.</text>
</comment>
<proteinExistence type="predicted"/>
<dbReference type="Proteomes" id="UP001054889">
    <property type="component" value="Unassembled WGS sequence"/>
</dbReference>
<gene>
    <name evidence="1" type="primary">ga21217</name>
    <name evidence="1" type="ORF">PR202_ga21217</name>
</gene>
<evidence type="ECO:0000313" key="1">
    <source>
        <dbReference type="EMBL" id="GJN03741.1"/>
    </source>
</evidence>
<protein>
    <submittedName>
        <fullName evidence="1">Uncharacterized protein</fullName>
    </submittedName>
</protein>
<reference evidence="1" key="1">
    <citation type="journal article" date="2018" name="DNA Res.">
        <title>Multiple hybrid de novo genome assembly of finger millet, an orphan allotetraploid crop.</title>
        <authorList>
            <person name="Hatakeyama M."/>
            <person name="Aluri S."/>
            <person name="Balachadran M.T."/>
            <person name="Sivarajan S.R."/>
            <person name="Patrignani A."/>
            <person name="Gruter S."/>
            <person name="Poveda L."/>
            <person name="Shimizu-Inatsugi R."/>
            <person name="Baeten J."/>
            <person name="Francoijs K.J."/>
            <person name="Nataraja K.N."/>
            <person name="Reddy Y.A.N."/>
            <person name="Phadnis S."/>
            <person name="Ravikumar R.L."/>
            <person name="Schlapbach R."/>
            <person name="Sreeman S.M."/>
            <person name="Shimizu K.K."/>
        </authorList>
    </citation>
    <scope>NUCLEOTIDE SEQUENCE</scope>
</reference>
<evidence type="ECO:0000313" key="2">
    <source>
        <dbReference type="Proteomes" id="UP001054889"/>
    </source>
</evidence>
<dbReference type="EMBL" id="BQKI01000010">
    <property type="protein sequence ID" value="GJN03741.1"/>
    <property type="molecule type" value="Genomic_DNA"/>
</dbReference>
<accession>A0AAV5D0C2</accession>
<dbReference type="AlphaFoldDB" id="A0AAV5D0C2"/>